<keyword evidence="4" id="KW-1185">Reference proteome</keyword>
<dbReference type="OrthoDB" id="2692426at2759"/>
<feature type="compositionally biased region" description="Acidic residues" evidence="1">
    <location>
        <begin position="220"/>
        <end position="237"/>
    </location>
</feature>
<feature type="compositionally biased region" description="Basic and acidic residues" evidence="1">
    <location>
        <begin position="85"/>
        <end position="129"/>
    </location>
</feature>
<evidence type="ECO:0000256" key="2">
    <source>
        <dbReference type="SAM" id="SignalP"/>
    </source>
</evidence>
<organism evidence="3 4">
    <name type="scientific">Suillus placidus</name>
    <dbReference type="NCBI Taxonomy" id="48579"/>
    <lineage>
        <taxon>Eukaryota</taxon>
        <taxon>Fungi</taxon>
        <taxon>Dikarya</taxon>
        <taxon>Basidiomycota</taxon>
        <taxon>Agaricomycotina</taxon>
        <taxon>Agaricomycetes</taxon>
        <taxon>Agaricomycetidae</taxon>
        <taxon>Boletales</taxon>
        <taxon>Suillineae</taxon>
        <taxon>Suillaceae</taxon>
        <taxon>Suillus</taxon>
    </lineage>
</organism>
<keyword evidence="2" id="KW-0732">Signal</keyword>
<feature type="signal peptide" evidence="2">
    <location>
        <begin position="1"/>
        <end position="17"/>
    </location>
</feature>
<feature type="chain" id="PRO_5040337054" evidence="2">
    <location>
        <begin position="18"/>
        <end position="247"/>
    </location>
</feature>
<feature type="region of interest" description="Disordered" evidence="1">
    <location>
        <begin position="85"/>
        <end position="247"/>
    </location>
</feature>
<sequence>MVVSLGLGLLLCECCRAQEYEADEAGDDVPAYLGNSILGTRMGDQIEEKVVGIEAEVEVMLKDENLGLSIVRQDIKKRRLEEKKKLKEKRRAEEEKRAEEVKRAEEEKRVEEKRVEEEARLAKEATKVDKRVRKSTAKGKGKHPAADVEEPSKKKVKASPPDPPRCSTRDKWDEFLRNDGAVPLHEEEDIQLDSEEWQKADMEDEAVDDDDSDGSAPEDPGNDEENEIWVDEELDDDFFAREGYGAL</sequence>
<feature type="compositionally biased region" description="Basic and acidic residues" evidence="1">
    <location>
        <begin position="144"/>
        <end position="153"/>
    </location>
</feature>
<evidence type="ECO:0000256" key="1">
    <source>
        <dbReference type="SAM" id="MobiDB-lite"/>
    </source>
</evidence>
<protein>
    <submittedName>
        <fullName evidence="3">Uncharacterized protein</fullName>
    </submittedName>
</protein>
<dbReference type="AlphaFoldDB" id="A0A9P6ZQZ1"/>
<gene>
    <name evidence="3" type="ORF">EV702DRAFT_1199745</name>
</gene>
<feature type="compositionally biased region" description="Acidic residues" evidence="1">
    <location>
        <begin position="202"/>
        <end position="213"/>
    </location>
</feature>
<accession>A0A9P6ZQZ1</accession>
<feature type="compositionally biased region" description="Acidic residues" evidence="1">
    <location>
        <begin position="186"/>
        <end position="195"/>
    </location>
</feature>
<proteinExistence type="predicted"/>
<name>A0A9P6ZQZ1_9AGAM</name>
<reference evidence="3" key="1">
    <citation type="journal article" date="2020" name="New Phytol.">
        <title>Comparative genomics reveals dynamic genome evolution in host specialist ectomycorrhizal fungi.</title>
        <authorList>
            <person name="Lofgren L.A."/>
            <person name="Nguyen N.H."/>
            <person name="Vilgalys R."/>
            <person name="Ruytinx J."/>
            <person name="Liao H.L."/>
            <person name="Branco S."/>
            <person name="Kuo A."/>
            <person name="LaButti K."/>
            <person name="Lipzen A."/>
            <person name="Andreopoulos W."/>
            <person name="Pangilinan J."/>
            <person name="Riley R."/>
            <person name="Hundley H."/>
            <person name="Na H."/>
            <person name="Barry K."/>
            <person name="Grigoriev I.V."/>
            <person name="Stajich J.E."/>
            <person name="Kennedy P.G."/>
        </authorList>
    </citation>
    <scope>NUCLEOTIDE SEQUENCE</scope>
    <source>
        <strain evidence="3">DOB743</strain>
    </source>
</reference>
<evidence type="ECO:0000313" key="3">
    <source>
        <dbReference type="EMBL" id="KAG1775148.1"/>
    </source>
</evidence>
<comment type="caution">
    <text evidence="3">The sequence shown here is derived from an EMBL/GenBank/DDBJ whole genome shotgun (WGS) entry which is preliminary data.</text>
</comment>
<feature type="compositionally biased region" description="Basic residues" evidence="1">
    <location>
        <begin position="130"/>
        <end position="143"/>
    </location>
</feature>
<feature type="compositionally biased region" description="Basic and acidic residues" evidence="1">
    <location>
        <begin position="167"/>
        <end position="177"/>
    </location>
</feature>
<evidence type="ECO:0000313" key="4">
    <source>
        <dbReference type="Proteomes" id="UP000714275"/>
    </source>
</evidence>
<dbReference type="EMBL" id="JABBWD010000036">
    <property type="protein sequence ID" value="KAG1775148.1"/>
    <property type="molecule type" value="Genomic_DNA"/>
</dbReference>
<dbReference type="Proteomes" id="UP000714275">
    <property type="component" value="Unassembled WGS sequence"/>
</dbReference>